<gene>
    <name evidence="1" type="ORF">MLD38_024895</name>
</gene>
<proteinExistence type="predicted"/>
<organism evidence="1 2">
    <name type="scientific">Melastoma candidum</name>
    <dbReference type="NCBI Taxonomy" id="119954"/>
    <lineage>
        <taxon>Eukaryota</taxon>
        <taxon>Viridiplantae</taxon>
        <taxon>Streptophyta</taxon>
        <taxon>Embryophyta</taxon>
        <taxon>Tracheophyta</taxon>
        <taxon>Spermatophyta</taxon>
        <taxon>Magnoliopsida</taxon>
        <taxon>eudicotyledons</taxon>
        <taxon>Gunneridae</taxon>
        <taxon>Pentapetalae</taxon>
        <taxon>rosids</taxon>
        <taxon>malvids</taxon>
        <taxon>Myrtales</taxon>
        <taxon>Melastomataceae</taxon>
        <taxon>Melastomatoideae</taxon>
        <taxon>Melastomateae</taxon>
        <taxon>Melastoma</taxon>
    </lineage>
</organism>
<dbReference type="Proteomes" id="UP001057402">
    <property type="component" value="Chromosome 7"/>
</dbReference>
<keyword evidence="2" id="KW-1185">Reference proteome</keyword>
<dbReference type="EMBL" id="CM042886">
    <property type="protein sequence ID" value="KAI4340017.1"/>
    <property type="molecule type" value="Genomic_DNA"/>
</dbReference>
<reference evidence="2" key="1">
    <citation type="journal article" date="2023" name="Front. Plant Sci.">
        <title>Chromosomal-level genome assembly of Melastoma candidum provides insights into trichome evolution.</title>
        <authorList>
            <person name="Zhong Y."/>
            <person name="Wu W."/>
            <person name="Sun C."/>
            <person name="Zou P."/>
            <person name="Liu Y."/>
            <person name="Dai S."/>
            <person name="Zhou R."/>
        </authorList>
    </citation>
    <scope>NUCLEOTIDE SEQUENCE [LARGE SCALE GENOMIC DNA]</scope>
</reference>
<comment type="caution">
    <text evidence="1">The sequence shown here is derived from an EMBL/GenBank/DDBJ whole genome shotgun (WGS) entry which is preliminary data.</text>
</comment>
<evidence type="ECO:0000313" key="1">
    <source>
        <dbReference type="EMBL" id="KAI4340017.1"/>
    </source>
</evidence>
<sequence length="110" mass="12438">MTSFCNDRQPGHLLNKTTTRPINQTNLEVQENGAVQAHQQVKPNPFPNAEGLSSSSGKISRTSRTIACMVLNLTYLLKFWFLTTTKYRVTKTRKLLRGNDRKALMEGRNG</sequence>
<accession>A0ACB9NTT3</accession>
<protein>
    <submittedName>
        <fullName evidence="1">Uncharacterized protein</fullName>
    </submittedName>
</protein>
<name>A0ACB9NTT3_9MYRT</name>
<evidence type="ECO:0000313" key="2">
    <source>
        <dbReference type="Proteomes" id="UP001057402"/>
    </source>
</evidence>